<comment type="subunit">
    <text evidence="8">Monomer.</text>
</comment>
<dbReference type="GO" id="GO:0042254">
    <property type="term" value="P:ribosome biogenesis"/>
    <property type="evidence" value="ECO:0007669"/>
    <property type="project" value="UniProtKB-UniRule"/>
</dbReference>
<keyword evidence="6 8" id="KW-0460">Magnesium</keyword>
<feature type="domain" description="Obg" evidence="11">
    <location>
        <begin position="1"/>
        <end position="220"/>
    </location>
</feature>
<evidence type="ECO:0000256" key="4">
    <source>
        <dbReference type="ARBA" id="ARBA00022741"/>
    </source>
</evidence>
<evidence type="ECO:0000313" key="12">
    <source>
        <dbReference type="EMBL" id="EEF57142.1"/>
    </source>
</evidence>
<gene>
    <name evidence="8" type="primary">obg</name>
    <name evidence="12" type="ORF">Cflav_PD0169</name>
</gene>
<dbReference type="AlphaFoldDB" id="B9XSM3"/>
<dbReference type="Proteomes" id="UP000003688">
    <property type="component" value="Unassembled WGS sequence"/>
</dbReference>
<dbReference type="GO" id="GO:0003924">
    <property type="term" value="F:GTPase activity"/>
    <property type="evidence" value="ECO:0007669"/>
    <property type="project" value="UniProtKB-UniRule"/>
</dbReference>
<keyword evidence="3 8" id="KW-0479">Metal-binding</keyword>
<dbReference type="PIRSF" id="PIRSF002401">
    <property type="entry name" value="GTP_bd_Obg/CgtA"/>
    <property type="match status" value="1"/>
</dbReference>
<dbReference type="InterPro" id="IPR036726">
    <property type="entry name" value="GTP1_OBG_dom_sf"/>
</dbReference>
<evidence type="ECO:0000256" key="2">
    <source>
        <dbReference type="ARBA" id="ARBA00022490"/>
    </source>
</evidence>
<dbReference type="EMBL" id="ABOX02000083">
    <property type="protein sequence ID" value="EEF57142.1"/>
    <property type="molecule type" value="Genomic_DNA"/>
</dbReference>
<evidence type="ECO:0000313" key="13">
    <source>
        <dbReference type="Proteomes" id="UP000003688"/>
    </source>
</evidence>
<dbReference type="InterPro" id="IPR006073">
    <property type="entry name" value="GTP-bd"/>
</dbReference>
<feature type="binding site" evidence="8">
    <location>
        <begin position="227"/>
        <end position="234"/>
    </location>
    <ligand>
        <name>GTP</name>
        <dbReference type="ChEBI" id="CHEBI:37565"/>
    </ligand>
</feature>
<sequence length="397" mass="43611">MFIDEIKIYARAGHGGKGCVAFHREAYITKGGPSGGNGGRGGNVILQADHDLNNLIHQFYNPRLIAETGEAGMGKGMDGHAGKDIIVKVPCGTLVWRLPEHLQPQKPVEDEDEDEQETETPRLKTAKRPVIRHSGTERALEINLEEEGDEEEKVGSAPSNEGEELVADLTVDGQQFVLCKGGRGGLGNRNFATARHQTPRFAQPGEPGDEGNYRLELRLIAEVGLVGYPNAGKSTLLTAISRARPKIAPYPFTTLHPQIGIVEYADFARLTVCDVPGLIEGAHNNVGLGHAFLRHIERCKILVLLIDMAGTDNRAPWDDYKQLLSELELHDPTLLEKPRLVVANKMDEAVAEENLKIFKRKIRKTPVLPIAAAFDEGVEKFKLTIREAVEAAKEPQK</sequence>
<dbReference type="SUPFAM" id="SSF82051">
    <property type="entry name" value="Obg GTP-binding protein N-terminal domain"/>
    <property type="match status" value="1"/>
</dbReference>
<dbReference type="CDD" id="cd01898">
    <property type="entry name" value="Obg"/>
    <property type="match status" value="1"/>
</dbReference>
<dbReference type="InterPro" id="IPR031167">
    <property type="entry name" value="G_OBG"/>
</dbReference>
<evidence type="ECO:0000256" key="7">
    <source>
        <dbReference type="ARBA" id="ARBA00023134"/>
    </source>
</evidence>
<evidence type="ECO:0000256" key="3">
    <source>
        <dbReference type="ARBA" id="ARBA00022723"/>
    </source>
</evidence>
<comment type="cofactor">
    <cofactor evidence="8">
        <name>Mg(2+)</name>
        <dbReference type="ChEBI" id="CHEBI:18420"/>
    </cofactor>
</comment>
<feature type="region of interest" description="Disordered" evidence="9">
    <location>
        <begin position="102"/>
        <end position="123"/>
    </location>
</feature>
<dbReference type="GO" id="GO:0005737">
    <property type="term" value="C:cytoplasm"/>
    <property type="evidence" value="ECO:0007669"/>
    <property type="project" value="UniProtKB-SubCell"/>
</dbReference>
<evidence type="ECO:0000256" key="8">
    <source>
        <dbReference type="HAMAP-Rule" id="MF_01454"/>
    </source>
</evidence>
<dbReference type="HAMAP" id="MF_01454">
    <property type="entry name" value="GTPase_Obg"/>
    <property type="match status" value="1"/>
</dbReference>
<dbReference type="STRING" id="320771.Cflav_PD0169"/>
<protein>
    <recommendedName>
        <fullName evidence="8">GTPase Obg</fullName>
        <ecNumber evidence="8">3.6.5.-</ecNumber>
    </recommendedName>
    <alternativeName>
        <fullName evidence="8">GTP-binding protein Obg</fullName>
    </alternativeName>
</protein>
<evidence type="ECO:0000259" key="11">
    <source>
        <dbReference type="PROSITE" id="PS51883"/>
    </source>
</evidence>
<feature type="binding site" evidence="8">
    <location>
        <begin position="344"/>
        <end position="347"/>
    </location>
    <ligand>
        <name>GTP</name>
        <dbReference type="ChEBI" id="CHEBI:37565"/>
    </ligand>
</feature>
<evidence type="ECO:0000256" key="5">
    <source>
        <dbReference type="ARBA" id="ARBA00022801"/>
    </source>
</evidence>
<feature type="compositionally biased region" description="Acidic residues" evidence="9">
    <location>
        <begin position="109"/>
        <end position="118"/>
    </location>
</feature>
<keyword evidence="2 8" id="KW-0963">Cytoplasm</keyword>
<comment type="subcellular location">
    <subcellularLocation>
        <location evidence="8">Cytoplasm</location>
    </subcellularLocation>
</comment>
<dbReference type="GO" id="GO:0005525">
    <property type="term" value="F:GTP binding"/>
    <property type="evidence" value="ECO:0007669"/>
    <property type="project" value="UniProtKB-UniRule"/>
</dbReference>
<keyword evidence="5 8" id="KW-0378">Hydrolase</keyword>
<reference evidence="12 13" key="1">
    <citation type="journal article" date="2011" name="J. Bacteriol.">
        <title>Genome sequence of 'Pedosphaera parvula' Ellin514, an aerobic Verrucomicrobial isolate from pasture soil.</title>
        <authorList>
            <person name="Kant R."/>
            <person name="van Passel M.W."/>
            <person name="Sangwan P."/>
            <person name="Palva A."/>
            <person name="Lucas S."/>
            <person name="Copeland A."/>
            <person name="Lapidus A."/>
            <person name="Glavina Del Rio T."/>
            <person name="Dalin E."/>
            <person name="Tice H."/>
            <person name="Bruce D."/>
            <person name="Goodwin L."/>
            <person name="Pitluck S."/>
            <person name="Chertkov O."/>
            <person name="Larimer F.W."/>
            <person name="Land M.L."/>
            <person name="Hauser L."/>
            <person name="Brettin T.S."/>
            <person name="Detter J.C."/>
            <person name="Han S."/>
            <person name="de Vos W.M."/>
            <person name="Janssen P.H."/>
            <person name="Smidt H."/>
        </authorList>
    </citation>
    <scope>NUCLEOTIDE SEQUENCE [LARGE SCALE GENOMIC DNA]</scope>
    <source>
        <strain evidence="12 13">Ellin514</strain>
    </source>
</reference>
<comment type="caution">
    <text evidence="12">The sequence shown here is derived from an EMBL/GenBank/DDBJ whole genome shotgun (WGS) entry which is preliminary data.</text>
</comment>
<feature type="binding site" evidence="8">
    <location>
        <begin position="252"/>
        <end position="256"/>
    </location>
    <ligand>
        <name>GTP</name>
        <dbReference type="ChEBI" id="CHEBI:37565"/>
    </ligand>
</feature>
<dbReference type="InterPro" id="IPR027417">
    <property type="entry name" value="P-loop_NTPase"/>
</dbReference>
<keyword evidence="13" id="KW-1185">Reference proteome</keyword>
<dbReference type="PANTHER" id="PTHR11702:SF31">
    <property type="entry name" value="MITOCHONDRIAL RIBOSOME-ASSOCIATED GTPASE 2"/>
    <property type="match status" value="1"/>
</dbReference>
<dbReference type="PRINTS" id="PR00326">
    <property type="entry name" value="GTP1OBG"/>
</dbReference>
<dbReference type="InterPro" id="IPR006169">
    <property type="entry name" value="GTP1_OBG_dom"/>
</dbReference>
<evidence type="ECO:0000259" key="10">
    <source>
        <dbReference type="PROSITE" id="PS51710"/>
    </source>
</evidence>
<dbReference type="PROSITE" id="PS51710">
    <property type="entry name" value="G_OBG"/>
    <property type="match status" value="1"/>
</dbReference>
<comment type="function">
    <text evidence="8">An essential GTPase which binds GTP, GDP and possibly (p)ppGpp with moderate affinity, with high nucleotide exchange rates and a fairly low GTP hydrolysis rate. Plays a role in control of the cell cycle, stress response, ribosome biogenesis and in those bacteria that undergo differentiation, in morphogenesis control.</text>
</comment>
<dbReference type="EC" id="3.6.5.-" evidence="8"/>
<dbReference type="FunFam" id="2.70.210.12:FF:000001">
    <property type="entry name" value="GTPase Obg"/>
    <property type="match status" value="1"/>
</dbReference>
<dbReference type="Pfam" id="PF01018">
    <property type="entry name" value="GTP1_OBG"/>
    <property type="match status" value="2"/>
</dbReference>
<dbReference type="SUPFAM" id="SSF52540">
    <property type="entry name" value="P-loop containing nucleoside triphosphate hydrolases"/>
    <property type="match status" value="1"/>
</dbReference>
<feature type="binding site" evidence="8">
    <location>
        <position position="234"/>
    </location>
    <ligand>
        <name>Mg(2+)</name>
        <dbReference type="ChEBI" id="CHEBI:18420"/>
    </ligand>
</feature>
<evidence type="ECO:0000256" key="6">
    <source>
        <dbReference type="ARBA" id="ARBA00022842"/>
    </source>
</evidence>
<dbReference type="OrthoDB" id="9807318at2"/>
<evidence type="ECO:0000256" key="1">
    <source>
        <dbReference type="ARBA" id="ARBA00007699"/>
    </source>
</evidence>
<dbReference type="InterPro" id="IPR045086">
    <property type="entry name" value="OBG_GTPase"/>
</dbReference>
<comment type="similarity">
    <text evidence="1 8">Belongs to the TRAFAC class OBG-HflX-like GTPase superfamily. OBG GTPase family.</text>
</comment>
<keyword evidence="4 8" id="KW-0547">Nucleotide-binding</keyword>
<dbReference type="InterPro" id="IPR014100">
    <property type="entry name" value="GTP-bd_Obg/CgtA"/>
</dbReference>
<dbReference type="PANTHER" id="PTHR11702">
    <property type="entry name" value="DEVELOPMENTALLY REGULATED GTP-BINDING PROTEIN-RELATED"/>
    <property type="match status" value="1"/>
</dbReference>
<feature type="binding site" evidence="8">
    <location>
        <begin position="274"/>
        <end position="277"/>
    </location>
    <ligand>
        <name>GTP</name>
        <dbReference type="ChEBI" id="CHEBI:37565"/>
    </ligand>
</feature>
<feature type="binding site" evidence="8">
    <location>
        <position position="254"/>
    </location>
    <ligand>
        <name>Mg(2+)</name>
        <dbReference type="ChEBI" id="CHEBI:18420"/>
    </ligand>
</feature>
<accession>B9XSM3</accession>
<name>B9XSM3_PEDPL</name>
<dbReference type="Pfam" id="PF01926">
    <property type="entry name" value="MMR_HSR1"/>
    <property type="match status" value="1"/>
</dbReference>
<dbReference type="PROSITE" id="PS51883">
    <property type="entry name" value="OBG"/>
    <property type="match status" value="1"/>
</dbReference>
<feature type="binding site" evidence="8">
    <location>
        <begin position="371"/>
        <end position="373"/>
    </location>
    <ligand>
        <name>GTP</name>
        <dbReference type="ChEBI" id="CHEBI:37565"/>
    </ligand>
</feature>
<dbReference type="Gene3D" id="2.70.210.12">
    <property type="entry name" value="GTP1/OBG domain"/>
    <property type="match status" value="1"/>
</dbReference>
<keyword evidence="7 8" id="KW-0342">GTP-binding</keyword>
<dbReference type="GO" id="GO:0000287">
    <property type="term" value="F:magnesium ion binding"/>
    <property type="evidence" value="ECO:0007669"/>
    <property type="project" value="InterPro"/>
</dbReference>
<feature type="domain" description="OBG-type G" evidence="10">
    <location>
        <begin position="221"/>
        <end position="390"/>
    </location>
</feature>
<dbReference type="GO" id="GO:0043022">
    <property type="term" value="F:ribosome binding"/>
    <property type="evidence" value="ECO:0007669"/>
    <property type="project" value="UniProtKB-ARBA"/>
</dbReference>
<dbReference type="Gene3D" id="3.40.50.300">
    <property type="entry name" value="P-loop containing nucleotide triphosphate hydrolases"/>
    <property type="match status" value="1"/>
</dbReference>
<proteinExistence type="inferred from homology"/>
<dbReference type="RefSeq" id="WP_007418806.1">
    <property type="nucleotide sequence ID" value="NZ_ABOX02000083.1"/>
</dbReference>
<organism evidence="12 13">
    <name type="scientific">Pedosphaera parvula (strain Ellin514)</name>
    <dbReference type="NCBI Taxonomy" id="320771"/>
    <lineage>
        <taxon>Bacteria</taxon>
        <taxon>Pseudomonadati</taxon>
        <taxon>Verrucomicrobiota</taxon>
        <taxon>Pedosphaerae</taxon>
        <taxon>Pedosphaerales</taxon>
        <taxon>Pedosphaeraceae</taxon>
        <taxon>Pedosphaera</taxon>
    </lineage>
</organism>
<evidence type="ECO:0000256" key="9">
    <source>
        <dbReference type="SAM" id="MobiDB-lite"/>
    </source>
</evidence>